<sequence length="124" mass="13988">MIGLTLVLDLKFVPYIGPSDAEILLLKNNALFNMIGIESPVWCKLKTVIADDNKISSVKVLLLDNNSISDLKEQDVAPYPNLRRLNLAFNKMAVLPYRIFEFVPKLRSLNVSNNSLRIISAETR</sequence>
<reference evidence="3 4" key="1">
    <citation type="submission" date="2019-05" db="EMBL/GenBank/DDBJ databases">
        <title>Another draft genome of Portunus trituberculatus and its Hox gene families provides insights of decapod evolution.</title>
        <authorList>
            <person name="Jeong J.-H."/>
            <person name="Song I."/>
            <person name="Kim S."/>
            <person name="Choi T."/>
            <person name="Kim D."/>
            <person name="Ryu S."/>
            <person name="Kim W."/>
        </authorList>
    </citation>
    <scope>NUCLEOTIDE SEQUENCE [LARGE SCALE GENOMIC DNA]</scope>
    <source>
        <tissue evidence="3">Muscle</tissue>
    </source>
</reference>
<dbReference type="Proteomes" id="UP000324222">
    <property type="component" value="Unassembled WGS sequence"/>
</dbReference>
<dbReference type="InterPro" id="IPR001611">
    <property type="entry name" value="Leu-rich_rpt"/>
</dbReference>
<keyword evidence="3" id="KW-0472">Membrane</keyword>
<keyword evidence="2" id="KW-0677">Repeat</keyword>
<keyword evidence="4" id="KW-1185">Reference proteome</keyword>
<evidence type="ECO:0000313" key="4">
    <source>
        <dbReference type="Proteomes" id="UP000324222"/>
    </source>
</evidence>
<name>A0A5B7GUK9_PORTR</name>
<keyword evidence="1" id="KW-0433">Leucine-rich repeat</keyword>
<comment type="caution">
    <text evidence="3">The sequence shown here is derived from an EMBL/GenBank/DDBJ whole genome shotgun (WGS) entry which is preliminary data.</text>
</comment>
<accession>A0A5B7GUK9</accession>
<proteinExistence type="predicted"/>
<evidence type="ECO:0000256" key="2">
    <source>
        <dbReference type="ARBA" id="ARBA00022737"/>
    </source>
</evidence>
<evidence type="ECO:0000256" key="1">
    <source>
        <dbReference type="ARBA" id="ARBA00022614"/>
    </source>
</evidence>
<dbReference type="InterPro" id="IPR032675">
    <property type="entry name" value="LRR_dom_sf"/>
</dbReference>
<organism evidence="3 4">
    <name type="scientific">Portunus trituberculatus</name>
    <name type="common">Swimming crab</name>
    <name type="synonym">Neptunus trituberculatus</name>
    <dbReference type="NCBI Taxonomy" id="210409"/>
    <lineage>
        <taxon>Eukaryota</taxon>
        <taxon>Metazoa</taxon>
        <taxon>Ecdysozoa</taxon>
        <taxon>Arthropoda</taxon>
        <taxon>Crustacea</taxon>
        <taxon>Multicrustacea</taxon>
        <taxon>Malacostraca</taxon>
        <taxon>Eumalacostraca</taxon>
        <taxon>Eucarida</taxon>
        <taxon>Decapoda</taxon>
        <taxon>Pleocyemata</taxon>
        <taxon>Brachyura</taxon>
        <taxon>Eubrachyura</taxon>
        <taxon>Portunoidea</taxon>
        <taxon>Portunidae</taxon>
        <taxon>Portuninae</taxon>
        <taxon>Portunus</taxon>
    </lineage>
</organism>
<gene>
    <name evidence="3" type="primary">Lrrtm1</name>
    <name evidence="3" type="ORF">E2C01_054936</name>
</gene>
<dbReference type="AlphaFoldDB" id="A0A5B7GUK9"/>
<dbReference type="PANTHER" id="PTHR24366">
    <property type="entry name" value="IG(IMMUNOGLOBULIN) AND LRR(LEUCINE RICH REPEAT) DOMAINS"/>
    <property type="match status" value="1"/>
</dbReference>
<dbReference type="PANTHER" id="PTHR24366:SF96">
    <property type="entry name" value="LEUCINE RICH REPEAT CONTAINING 53"/>
    <property type="match status" value="1"/>
</dbReference>
<dbReference type="Pfam" id="PF13855">
    <property type="entry name" value="LRR_8"/>
    <property type="match status" value="1"/>
</dbReference>
<evidence type="ECO:0000313" key="3">
    <source>
        <dbReference type="EMBL" id="MPC60877.1"/>
    </source>
</evidence>
<dbReference type="EMBL" id="VSRR010017992">
    <property type="protein sequence ID" value="MPC60877.1"/>
    <property type="molecule type" value="Genomic_DNA"/>
</dbReference>
<dbReference type="OrthoDB" id="6367403at2759"/>
<keyword evidence="3" id="KW-0812">Transmembrane</keyword>
<protein>
    <submittedName>
        <fullName evidence="3">Leucine-rich repeat transmembrane neuronal protein 1</fullName>
    </submittedName>
</protein>
<dbReference type="SUPFAM" id="SSF52058">
    <property type="entry name" value="L domain-like"/>
    <property type="match status" value="1"/>
</dbReference>
<dbReference type="Gene3D" id="3.80.10.10">
    <property type="entry name" value="Ribonuclease Inhibitor"/>
    <property type="match status" value="1"/>
</dbReference>